<reference evidence="18" key="3">
    <citation type="submission" date="2023-05" db="EMBL/GenBank/DDBJ databases">
        <authorList>
            <person name="Smith C.H."/>
        </authorList>
    </citation>
    <scope>NUCLEOTIDE SEQUENCE</scope>
    <source>
        <strain evidence="18">CHS0354</strain>
        <tissue evidence="18">Mantle</tissue>
    </source>
</reference>
<dbReference type="InterPro" id="IPR001478">
    <property type="entry name" value="PDZ"/>
</dbReference>
<comment type="subcellular location">
    <subcellularLocation>
        <location evidence="3">Mitochondrion intermembrane space</location>
    </subcellularLocation>
    <subcellularLocation>
        <location evidence="2">Mitochondrion membrane</location>
        <topology evidence="2">Single-pass membrane protein</topology>
    </subcellularLocation>
</comment>
<keyword evidence="15" id="KW-0472">Membrane</keyword>
<sequence length="423" mass="46458">MAAPMNSIVPFSSRIIFRKFHDRHAPKCLMSNISKRLFSFHGNHNKINGNLPWFTAISATVICTFGALYVSKIRLKEWKANKFIANVHAIELDRFSNSSNLPPSKRYNFIADVVEKAAPAVVYIEVIGRHRFGTSMSNGSGFIIKENGLIVTNAHVVANSQRVSVKLQDGRIYEGIVEVLDQISDLATVRINANKLPTLPLGQSATLRPGEWVIAMGSPLNLSNTVTAGIISSVHRGTRELGIHNRDMEYIQTDAVINFGNSGGPLVNLDGEAIGINTMKVTTGISFAIPSDYVKKFLERAEAFAKRSERRSWFGVDKSTTAKKRYFGITMLTLTPSIISELQQRIVNFPDVTGGVFVHSIIIGSPAHTAGMQVGDVIVKINGAEMRTSTDVYKALESGQEMKVVVKRGQQTLSLTVSLEEIP</sequence>
<evidence type="ECO:0000256" key="2">
    <source>
        <dbReference type="ARBA" id="ARBA00004304"/>
    </source>
</evidence>
<dbReference type="InterPro" id="IPR036034">
    <property type="entry name" value="PDZ_sf"/>
</dbReference>
<keyword evidence="10" id="KW-0378">Hydrolase</keyword>
<evidence type="ECO:0000256" key="3">
    <source>
        <dbReference type="ARBA" id="ARBA00004569"/>
    </source>
</evidence>
<dbReference type="GO" id="GO:0006915">
    <property type="term" value="P:apoptotic process"/>
    <property type="evidence" value="ECO:0007669"/>
    <property type="project" value="UniProtKB-KW"/>
</dbReference>
<dbReference type="SMART" id="SM00228">
    <property type="entry name" value="PDZ"/>
    <property type="match status" value="1"/>
</dbReference>
<evidence type="ECO:0000259" key="17">
    <source>
        <dbReference type="PROSITE" id="PS50106"/>
    </source>
</evidence>
<dbReference type="Pfam" id="PF13365">
    <property type="entry name" value="Trypsin_2"/>
    <property type="match status" value="1"/>
</dbReference>
<dbReference type="GO" id="GO:0005758">
    <property type="term" value="C:mitochondrial intermembrane space"/>
    <property type="evidence" value="ECO:0007669"/>
    <property type="project" value="UniProtKB-SubCell"/>
</dbReference>
<comment type="similarity">
    <text evidence="4">Belongs to the peptidase S1C family.</text>
</comment>
<proteinExistence type="inferred from homology"/>
<dbReference type="InterPro" id="IPR009003">
    <property type="entry name" value="Peptidase_S1_PA"/>
</dbReference>
<comment type="caution">
    <text evidence="18">The sequence shown here is derived from an EMBL/GenBank/DDBJ whole genome shotgun (WGS) entry which is preliminary data.</text>
</comment>
<dbReference type="SUPFAM" id="SSF50494">
    <property type="entry name" value="Trypsin-like serine proteases"/>
    <property type="match status" value="1"/>
</dbReference>
<name>A0AAE0SEH5_9BIVA</name>
<organism evidence="18 19">
    <name type="scientific">Potamilus streckersoni</name>
    <dbReference type="NCBI Taxonomy" id="2493646"/>
    <lineage>
        <taxon>Eukaryota</taxon>
        <taxon>Metazoa</taxon>
        <taxon>Spiralia</taxon>
        <taxon>Lophotrochozoa</taxon>
        <taxon>Mollusca</taxon>
        <taxon>Bivalvia</taxon>
        <taxon>Autobranchia</taxon>
        <taxon>Heteroconchia</taxon>
        <taxon>Palaeoheterodonta</taxon>
        <taxon>Unionida</taxon>
        <taxon>Unionoidea</taxon>
        <taxon>Unionidae</taxon>
        <taxon>Ambleminae</taxon>
        <taxon>Lampsilini</taxon>
        <taxon>Potamilus</taxon>
    </lineage>
</organism>
<dbReference type="PRINTS" id="PR00834">
    <property type="entry name" value="PROTEASES2C"/>
</dbReference>
<dbReference type="EMBL" id="JAEAOA010002345">
    <property type="protein sequence ID" value="KAK3590194.1"/>
    <property type="molecule type" value="Genomic_DNA"/>
</dbReference>
<dbReference type="GO" id="GO:0004252">
    <property type="term" value="F:serine-type endopeptidase activity"/>
    <property type="evidence" value="ECO:0007669"/>
    <property type="project" value="InterPro"/>
</dbReference>
<dbReference type="AlphaFoldDB" id="A0AAE0SEH5"/>
<dbReference type="FunFam" id="2.40.10.120:FF:000004">
    <property type="entry name" value="Serine protease HTRA2, mitochondrial"/>
    <property type="match status" value="1"/>
</dbReference>
<keyword evidence="9" id="KW-0053">Apoptosis</keyword>
<dbReference type="GO" id="GO:0007005">
    <property type="term" value="P:mitochondrion organization"/>
    <property type="evidence" value="ECO:0007669"/>
    <property type="project" value="UniProtKB-ARBA"/>
</dbReference>
<keyword evidence="19" id="KW-1185">Reference proteome</keyword>
<dbReference type="PROSITE" id="PS50106">
    <property type="entry name" value="PDZ"/>
    <property type="match status" value="1"/>
</dbReference>
<protein>
    <recommendedName>
        <fullName evidence="6">Serine protease HTRA2, mitochondrial</fullName>
        <ecNumber evidence="5">3.4.21.108</ecNumber>
    </recommendedName>
</protein>
<dbReference type="Proteomes" id="UP001195483">
    <property type="component" value="Unassembled WGS sequence"/>
</dbReference>
<reference evidence="18" key="2">
    <citation type="journal article" date="2021" name="Genome Biol. Evol.">
        <title>Developing a high-quality reference genome for a parasitic bivalve with doubly uniparental inheritance (Bivalvia: Unionida).</title>
        <authorList>
            <person name="Smith C.H."/>
        </authorList>
    </citation>
    <scope>NUCLEOTIDE SEQUENCE</scope>
    <source>
        <strain evidence="18">CHS0354</strain>
        <tissue evidence="18">Mantle</tissue>
    </source>
</reference>
<evidence type="ECO:0000256" key="9">
    <source>
        <dbReference type="ARBA" id="ARBA00022703"/>
    </source>
</evidence>
<gene>
    <name evidence="18" type="ORF">CHS0354_041251</name>
</gene>
<keyword evidence="7" id="KW-0645">Protease</keyword>
<evidence type="ECO:0000313" key="19">
    <source>
        <dbReference type="Proteomes" id="UP001195483"/>
    </source>
</evidence>
<evidence type="ECO:0000256" key="1">
    <source>
        <dbReference type="ARBA" id="ARBA00001760"/>
    </source>
</evidence>
<dbReference type="Pfam" id="PF13180">
    <property type="entry name" value="PDZ_2"/>
    <property type="match status" value="1"/>
</dbReference>
<evidence type="ECO:0000313" key="18">
    <source>
        <dbReference type="EMBL" id="KAK3590194.1"/>
    </source>
</evidence>
<dbReference type="PANTHER" id="PTHR22939:SF129">
    <property type="entry name" value="SERINE PROTEASE HTRA2, MITOCHONDRIAL"/>
    <property type="match status" value="1"/>
</dbReference>
<evidence type="ECO:0000256" key="14">
    <source>
        <dbReference type="ARBA" id="ARBA00023128"/>
    </source>
</evidence>
<dbReference type="GO" id="GO:0031966">
    <property type="term" value="C:mitochondrial membrane"/>
    <property type="evidence" value="ECO:0007669"/>
    <property type="project" value="UniProtKB-SubCell"/>
</dbReference>
<dbReference type="CDD" id="cd06785">
    <property type="entry name" value="cpPDZ_HtrA-like"/>
    <property type="match status" value="1"/>
</dbReference>
<dbReference type="SUPFAM" id="SSF50156">
    <property type="entry name" value="PDZ domain-like"/>
    <property type="match status" value="1"/>
</dbReference>
<evidence type="ECO:0000256" key="10">
    <source>
        <dbReference type="ARBA" id="ARBA00022801"/>
    </source>
</evidence>
<dbReference type="Gene3D" id="2.40.10.120">
    <property type="match status" value="1"/>
</dbReference>
<evidence type="ECO:0000256" key="15">
    <source>
        <dbReference type="ARBA" id="ARBA00023136"/>
    </source>
</evidence>
<keyword evidence="11" id="KW-0720">Serine protease</keyword>
<evidence type="ECO:0000256" key="4">
    <source>
        <dbReference type="ARBA" id="ARBA00010541"/>
    </source>
</evidence>
<evidence type="ECO:0000256" key="8">
    <source>
        <dbReference type="ARBA" id="ARBA00022692"/>
    </source>
</evidence>
<feature type="domain" description="PDZ" evidence="17">
    <location>
        <begin position="313"/>
        <end position="410"/>
    </location>
</feature>
<evidence type="ECO:0000256" key="16">
    <source>
        <dbReference type="ARBA" id="ARBA00023145"/>
    </source>
</evidence>
<accession>A0AAE0SEH5</accession>
<evidence type="ECO:0000256" key="12">
    <source>
        <dbReference type="ARBA" id="ARBA00022946"/>
    </source>
</evidence>
<keyword evidence="13" id="KW-1133">Transmembrane helix</keyword>
<dbReference type="Gene3D" id="2.30.42.10">
    <property type="match status" value="1"/>
</dbReference>
<dbReference type="GO" id="GO:0006508">
    <property type="term" value="P:proteolysis"/>
    <property type="evidence" value="ECO:0007669"/>
    <property type="project" value="UniProtKB-KW"/>
</dbReference>
<reference evidence="18" key="1">
    <citation type="journal article" date="2021" name="Genome Biol. Evol.">
        <title>A High-Quality Reference Genome for a Parasitic Bivalve with Doubly Uniparental Inheritance (Bivalvia: Unionida).</title>
        <authorList>
            <person name="Smith C.H."/>
        </authorList>
    </citation>
    <scope>NUCLEOTIDE SEQUENCE</scope>
    <source>
        <strain evidence="18">CHS0354</strain>
    </source>
</reference>
<keyword evidence="12" id="KW-0809">Transit peptide</keyword>
<evidence type="ECO:0000256" key="5">
    <source>
        <dbReference type="ARBA" id="ARBA00013033"/>
    </source>
</evidence>
<dbReference type="EC" id="3.4.21.108" evidence="5"/>
<evidence type="ECO:0000256" key="11">
    <source>
        <dbReference type="ARBA" id="ARBA00022825"/>
    </source>
</evidence>
<keyword evidence="16" id="KW-0865">Zymogen</keyword>
<keyword evidence="8" id="KW-0812">Transmembrane</keyword>
<dbReference type="GO" id="GO:0043065">
    <property type="term" value="P:positive regulation of apoptotic process"/>
    <property type="evidence" value="ECO:0007669"/>
    <property type="project" value="UniProtKB-ARBA"/>
</dbReference>
<evidence type="ECO:0000256" key="13">
    <source>
        <dbReference type="ARBA" id="ARBA00022989"/>
    </source>
</evidence>
<dbReference type="InterPro" id="IPR001940">
    <property type="entry name" value="Peptidase_S1C"/>
</dbReference>
<evidence type="ECO:0000256" key="6">
    <source>
        <dbReference type="ARBA" id="ARBA00016929"/>
    </source>
</evidence>
<dbReference type="PANTHER" id="PTHR22939">
    <property type="entry name" value="SERINE PROTEASE FAMILY S1C HTRA-RELATED"/>
    <property type="match status" value="1"/>
</dbReference>
<comment type="catalytic activity">
    <reaction evidence="1">
        <text>Cleavage of non-polar aliphatic amino-acids at the P1 position, with a preference for Val, Ile and Met. At the P2 and P3 positions, Arg is selected most strongly with a secondary preference for other hydrophilic residues.</text>
        <dbReference type="EC" id="3.4.21.108"/>
    </reaction>
</comment>
<evidence type="ECO:0000256" key="7">
    <source>
        <dbReference type="ARBA" id="ARBA00022670"/>
    </source>
</evidence>
<keyword evidence="14" id="KW-0496">Mitochondrion</keyword>